<evidence type="ECO:0000256" key="1">
    <source>
        <dbReference type="ARBA" id="ARBA00004123"/>
    </source>
</evidence>
<dbReference type="PROSITE" id="PS00434">
    <property type="entry name" value="HSF_DOMAIN"/>
    <property type="match status" value="1"/>
</dbReference>
<dbReference type="GO" id="GO:0003700">
    <property type="term" value="F:DNA-binding transcription factor activity"/>
    <property type="evidence" value="ECO:0007669"/>
    <property type="project" value="InterPro"/>
</dbReference>
<keyword evidence="4" id="KW-0238">DNA-binding</keyword>
<dbReference type="Gene3D" id="1.10.10.10">
    <property type="entry name" value="Winged helix-like DNA-binding domain superfamily/Winged helix DNA-binding domain"/>
    <property type="match status" value="1"/>
</dbReference>
<feature type="region of interest" description="Disordered" evidence="8">
    <location>
        <begin position="707"/>
        <end position="726"/>
    </location>
</feature>
<evidence type="ECO:0000259" key="9">
    <source>
        <dbReference type="PROSITE" id="PS00434"/>
    </source>
</evidence>
<keyword evidence="5" id="KW-0804">Transcription</keyword>
<keyword evidence="3" id="KW-0805">Transcription regulation</keyword>
<accession>U5EZQ6</accession>
<dbReference type="SMART" id="SM00415">
    <property type="entry name" value="HSF"/>
    <property type="match status" value="1"/>
</dbReference>
<dbReference type="GO" id="GO:0005634">
    <property type="term" value="C:nucleus"/>
    <property type="evidence" value="ECO:0007669"/>
    <property type="project" value="UniProtKB-SubCell"/>
</dbReference>
<keyword evidence="10" id="KW-0346">Stress response</keyword>
<evidence type="ECO:0000256" key="7">
    <source>
        <dbReference type="RuleBase" id="RU004020"/>
    </source>
</evidence>
<evidence type="ECO:0000313" key="10">
    <source>
        <dbReference type="EMBL" id="JAB59525.1"/>
    </source>
</evidence>
<organism evidence="10">
    <name type="scientific">Corethrella appendiculata</name>
    <dbReference type="NCBI Taxonomy" id="1370023"/>
    <lineage>
        <taxon>Eukaryota</taxon>
        <taxon>Metazoa</taxon>
        <taxon>Ecdysozoa</taxon>
        <taxon>Arthropoda</taxon>
        <taxon>Hexapoda</taxon>
        <taxon>Insecta</taxon>
        <taxon>Pterygota</taxon>
        <taxon>Neoptera</taxon>
        <taxon>Endopterygota</taxon>
        <taxon>Diptera</taxon>
        <taxon>Nematocera</taxon>
        <taxon>Culicoidea</taxon>
        <taxon>Chaoboridae</taxon>
        <taxon>Corethrella</taxon>
    </lineage>
</organism>
<dbReference type="Pfam" id="PF00447">
    <property type="entry name" value="HSF_DNA-bind"/>
    <property type="match status" value="1"/>
</dbReference>
<feature type="domain" description="HSF-type DNA-binding" evidence="9">
    <location>
        <begin position="53"/>
        <end position="77"/>
    </location>
</feature>
<dbReference type="PRINTS" id="PR00056">
    <property type="entry name" value="HSFDOMAIN"/>
</dbReference>
<evidence type="ECO:0000256" key="8">
    <source>
        <dbReference type="SAM" id="MobiDB-lite"/>
    </source>
</evidence>
<dbReference type="PANTHER" id="PTHR10015:SF427">
    <property type="entry name" value="HEAT SHOCK FACTOR PROTEIN"/>
    <property type="match status" value="1"/>
</dbReference>
<feature type="compositionally biased region" description="Low complexity" evidence="8">
    <location>
        <begin position="707"/>
        <end position="724"/>
    </location>
</feature>
<reference evidence="10" key="1">
    <citation type="journal article" date="2014" name="Insect Biochem. Mol. Biol.">
        <title>An insight into the sialome of the frog biting fly, Corethrella appendiculata.</title>
        <authorList>
            <person name="Ribeiro J.M.C."/>
            <person name="Chagas A.C."/>
            <person name="Pham V.M."/>
            <person name="Lounibos L.P."/>
            <person name="Calvo E."/>
        </authorList>
    </citation>
    <scope>NUCLEOTIDE SEQUENCE</scope>
    <source>
        <tissue evidence="10">Salivary glands</tissue>
    </source>
</reference>
<keyword evidence="6" id="KW-0539">Nucleus</keyword>
<dbReference type="PANTHER" id="PTHR10015">
    <property type="entry name" value="HEAT SHOCK TRANSCRIPTION FACTOR"/>
    <property type="match status" value="1"/>
</dbReference>
<evidence type="ECO:0000256" key="3">
    <source>
        <dbReference type="ARBA" id="ARBA00023015"/>
    </source>
</evidence>
<evidence type="ECO:0000256" key="5">
    <source>
        <dbReference type="ARBA" id="ARBA00023163"/>
    </source>
</evidence>
<proteinExistence type="evidence at transcript level"/>
<evidence type="ECO:0000256" key="4">
    <source>
        <dbReference type="ARBA" id="ARBA00023125"/>
    </source>
</evidence>
<dbReference type="EMBL" id="GANO01000346">
    <property type="protein sequence ID" value="JAB59525.1"/>
    <property type="molecule type" value="mRNA"/>
</dbReference>
<dbReference type="GO" id="GO:0043565">
    <property type="term" value="F:sequence-specific DNA binding"/>
    <property type="evidence" value="ECO:0007669"/>
    <property type="project" value="InterPro"/>
</dbReference>
<comment type="similarity">
    <text evidence="2 7">Belongs to the HSF family.</text>
</comment>
<sequence>MHTFSESGTGVPAFLAKLWRLVEDPETNDLISWSTDGRSFVIQNQAQFAKELLPLNYKHNNMASFIRQLNMYGFHKITSIDNGGLRFDRDEMEFTHPCFQKEHPYLLEHIKRKIANPKQTIDDKSGLKVEAVNKVLSEVKNIRGRQEVLDTSFGAIKAENEALWREVAVLRQKHLKQQQIVNKLIHFLVTIVQPSRTGLGSMNPSNNKRRFQLMINDAPQSSKMKKTNNDNQGARISELSEALEEAAYENEDDMINSELPNVQSPLATSQTSPIYRPGSQNEFIEEIISPSQLQYNSVNVKQEHFDPNQQNVEYVTANDNSNFPDCGYQILYENDDNISNDIGDDHFVVVNPDDNIDTVNMELYNPNSNSELNTPLIEEEIIQPQFTPQSIPKIQQQQQPKKIITKDNNKQSILKINARNNGASSTGKKKLSTNGKNILIPATATTSTIAAKPLTNVVVTIPTSTTPVSSVLTPTTSNKQLFNASDFISQEIPIELFNETATNIASDTVTNNNNGMTTVPTSTVTTVNKQSPMLSTGINLGAGIYNPNINIQNIKQKQPNDLPTSSSSVLAAAVADAGITSPIDDDISSQIRNDALIGSNTLAPAEKANKSNNIVAKIQPKPQLKRMHTVEDYDQQIDTVQNDLDSLKDLLRGEGYQLDANTLLGLFGGNEDLLGYDFPLIPDPMAGKKSDDEASTSQLMSYNPTAAAVASSTLTAPTTTDTSSNDYIDLYDLLTPDPTSQAK</sequence>
<dbReference type="SUPFAM" id="SSF46785">
    <property type="entry name" value="Winged helix' DNA-binding domain"/>
    <property type="match status" value="1"/>
</dbReference>
<dbReference type="InterPro" id="IPR000232">
    <property type="entry name" value="HSF_DNA-bd"/>
</dbReference>
<dbReference type="InterPro" id="IPR036388">
    <property type="entry name" value="WH-like_DNA-bd_sf"/>
</dbReference>
<evidence type="ECO:0000256" key="6">
    <source>
        <dbReference type="ARBA" id="ARBA00023242"/>
    </source>
</evidence>
<evidence type="ECO:0000256" key="2">
    <source>
        <dbReference type="ARBA" id="ARBA00006403"/>
    </source>
</evidence>
<protein>
    <submittedName>
        <fullName evidence="10">Putative heat shock transcription factor hsf</fullName>
    </submittedName>
</protein>
<comment type="subcellular location">
    <subcellularLocation>
        <location evidence="1">Nucleus</location>
    </subcellularLocation>
</comment>
<name>U5EZQ6_9DIPT</name>
<dbReference type="FunFam" id="1.10.10.10:FF:000027">
    <property type="entry name" value="Heat shock transcription factor 1"/>
    <property type="match status" value="1"/>
</dbReference>
<dbReference type="AlphaFoldDB" id="U5EZQ6"/>
<dbReference type="InterPro" id="IPR036390">
    <property type="entry name" value="WH_DNA-bd_sf"/>
</dbReference>